<evidence type="ECO:0000259" key="3">
    <source>
        <dbReference type="PROSITE" id="PS50977"/>
    </source>
</evidence>
<dbReference type="PANTHER" id="PTHR30055:SF146">
    <property type="entry name" value="HTH-TYPE TRANSCRIPTIONAL DUAL REGULATOR CECR"/>
    <property type="match status" value="1"/>
</dbReference>
<dbReference type="PATRIC" id="fig|1123269.5.peg.4549"/>
<dbReference type="SUPFAM" id="SSF46689">
    <property type="entry name" value="Homeodomain-like"/>
    <property type="match status" value="1"/>
</dbReference>
<dbReference type="PROSITE" id="PS50977">
    <property type="entry name" value="HTH_TETR_2"/>
    <property type="match status" value="1"/>
</dbReference>
<dbReference type="EMBL" id="CP006644">
    <property type="protein sequence ID" value="AHE56265.1"/>
    <property type="molecule type" value="Genomic_DNA"/>
</dbReference>
<evidence type="ECO:0000256" key="1">
    <source>
        <dbReference type="ARBA" id="ARBA00023125"/>
    </source>
</evidence>
<dbReference type="InterPro" id="IPR039536">
    <property type="entry name" value="TetR_C_Proteobacteria"/>
</dbReference>
<feature type="DNA-binding region" description="H-T-H motif" evidence="2">
    <location>
        <begin position="37"/>
        <end position="56"/>
    </location>
</feature>
<accession>W0AKQ3</accession>
<dbReference type="GO" id="GO:0003700">
    <property type="term" value="F:DNA-binding transcription factor activity"/>
    <property type="evidence" value="ECO:0007669"/>
    <property type="project" value="TreeGrafter"/>
</dbReference>
<dbReference type="KEGG" id="ssan:NX02_23245"/>
<dbReference type="PANTHER" id="PTHR30055">
    <property type="entry name" value="HTH-TYPE TRANSCRIPTIONAL REGULATOR RUTR"/>
    <property type="match status" value="1"/>
</dbReference>
<dbReference type="Proteomes" id="UP000018851">
    <property type="component" value="Chromosome"/>
</dbReference>
<dbReference type="Gene3D" id="1.10.357.10">
    <property type="entry name" value="Tetracycline Repressor, domain 2"/>
    <property type="match status" value="1"/>
</dbReference>
<dbReference type="InterPro" id="IPR009057">
    <property type="entry name" value="Homeodomain-like_sf"/>
</dbReference>
<proteinExistence type="predicted"/>
<dbReference type="PRINTS" id="PR00455">
    <property type="entry name" value="HTHTETR"/>
</dbReference>
<dbReference type="Pfam" id="PF14246">
    <property type="entry name" value="TetR_C_7"/>
    <property type="match status" value="1"/>
</dbReference>
<dbReference type="HOGENOM" id="CLU_069356_27_1_5"/>
<gene>
    <name evidence="4" type="ORF">NX02_23245</name>
</gene>
<dbReference type="InterPro" id="IPR001647">
    <property type="entry name" value="HTH_TetR"/>
</dbReference>
<dbReference type="GO" id="GO:0000976">
    <property type="term" value="F:transcription cis-regulatory region binding"/>
    <property type="evidence" value="ECO:0007669"/>
    <property type="project" value="TreeGrafter"/>
</dbReference>
<evidence type="ECO:0000313" key="5">
    <source>
        <dbReference type="Proteomes" id="UP000018851"/>
    </source>
</evidence>
<keyword evidence="5" id="KW-1185">Reference proteome</keyword>
<dbReference type="Gene3D" id="1.10.10.60">
    <property type="entry name" value="Homeodomain-like"/>
    <property type="match status" value="1"/>
</dbReference>
<dbReference type="STRING" id="1123269.NX02_23245"/>
<feature type="domain" description="HTH tetR-type" evidence="3">
    <location>
        <begin position="14"/>
        <end position="74"/>
    </location>
</feature>
<sequence length="205" mass="23018">MVKDGDAAVIHRREDRRNAILDAAEELFLDQGFDRVSLAAIVKRSGGSLATVYDMFGNKQGLLRAMVVRLVDRDLDTNWSTELDAAPPSAQLRELAYRIRGHMCQPKVVALNRIVIQESLRDPAFGRAFHDQVYGGRGEELIECFWQWTQQGRANFDDPVAAVDLYLSIVIGDSQQEALLGVLPNVDRAAIDWRLAPFLTYFKVA</sequence>
<reference evidence="4 5" key="1">
    <citation type="submission" date="2013-07" db="EMBL/GenBank/DDBJ databases">
        <title>Completed genome of Sphingomonas sanxanigenens NX02.</title>
        <authorList>
            <person name="Ma T."/>
            <person name="Huang H."/>
            <person name="Wu M."/>
            <person name="Li X."/>
            <person name="Li G."/>
        </authorList>
    </citation>
    <scope>NUCLEOTIDE SEQUENCE [LARGE SCALE GENOMIC DNA]</scope>
    <source>
        <strain evidence="4 5">NX02</strain>
    </source>
</reference>
<evidence type="ECO:0000256" key="2">
    <source>
        <dbReference type="PROSITE-ProRule" id="PRU00335"/>
    </source>
</evidence>
<evidence type="ECO:0000313" key="4">
    <source>
        <dbReference type="EMBL" id="AHE56265.1"/>
    </source>
</evidence>
<keyword evidence="1 2" id="KW-0238">DNA-binding</keyword>
<dbReference type="InterPro" id="IPR036271">
    <property type="entry name" value="Tet_transcr_reg_TetR-rel_C_sf"/>
</dbReference>
<protein>
    <recommendedName>
        <fullName evidence="3">HTH tetR-type domain-containing protein</fullName>
    </recommendedName>
</protein>
<organism evidence="4 5">
    <name type="scientific">Sphingomonas sanxanigenens DSM 19645 = NX02</name>
    <dbReference type="NCBI Taxonomy" id="1123269"/>
    <lineage>
        <taxon>Bacteria</taxon>
        <taxon>Pseudomonadati</taxon>
        <taxon>Pseudomonadota</taxon>
        <taxon>Alphaproteobacteria</taxon>
        <taxon>Sphingomonadales</taxon>
        <taxon>Sphingomonadaceae</taxon>
        <taxon>Sphingomonas</taxon>
    </lineage>
</organism>
<dbReference type="SUPFAM" id="SSF48498">
    <property type="entry name" value="Tetracyclin repressor-like, C-terminal domain"/>
    <property type="match status" value="1"/>
</dbReference>
<dbReference type="Pfam" id="PF00440">
    <property type="entry name" value="TetR_N"/>
    <property type="match status" value="1"/>
</dbReference>
<name>W0AKQ3_9SPHN</name>
<dbReference type="AlphaFoldDB" id="W0AKQ3"/>
<dbReference type="InterPro" id="IPR050109">
    <property type="entry name" value="HTH-type_TetR-like_transc_reg"/>
</dbReference>
<dbReference type="eggNOG" id="COG1309">
    <property type="taxonomic scope" value="Bacteria"/>
</dbReference>